<feature type="compositionally biased region" description="Basic residues" evidence="7">
    <location>
        <begin position="164"/>
        <end position="189"/>
    </location>
</feature>
<accession>A0A8W8MJ95</accession>
<dbReference type="GO" id="GO:0005634">
    <property type="term" value="C:nucleus"/>
    <property type="evidence" value="ECO:0007669"/>
    <property type="project" value="UniProtKB-SubCell"/>
</dbReference>
<dbReference type="GO" id="GO:0000786">
    <property type="term" value="C:nucleosome"/>
    <property type="evidence" value="ECO:0007669"/>
    <property type="project" value="InterPro"/>
</dbReference>
<dbReference type="InterPro" id="IPR005818">
    <property type="entry name" value="Histone_H1/H5_H15"/>
</dbReference>
<dbReference type="CDD" id="cd00073">
    <property type="entry name" value="H15"/>
    <property type="match status" value="1"/>
</dbReference>
<feature type="compositionally biased region" description="Basic and acidic residues" evidence="7">
    <location>
        <begin position="149"/>
        <end position="163"/>
    </location>
</feature>
<dbReference type="GO" id="GO:0031492">
    <property type="term" value="F:nucleosomal DNA binding"/>
    <property type="evidence" value="ECO:0007669"/>
    <property type="project" value="TreeGrafter"/>
</dbReference>
<dbReference type="Gene3D" id="1.10.10.10">
    <property type="entry name" value="Winged helix-like DNA-binding domain superfamily/Winged helix DNA-binding domain"/>
    <property type="match status" value="1"/>
</dbReference>
<dbReference type="InterPro" id="IPR036390">
    <property type="entry name" value="WH_DNA-bd_sf"/>
</dbReference>
<feature type="region of interest" description="Disordered" evidence="7">
    <location>
        <begin position="95"/>
        <end position="189"/>
    </location>
</feature>
<dbReference type="OrthoDB" id="1110759at2759"/>
<dbReference type="GO" id="GO:0003690">
    <property type="term" value="F:double-stranded DNA binding"/>
    <property type="evidence" value="ECO:0007669"/>
    <property type="project" value="TreeGrafter"/>
</dbReference>
<feature type="compositionally biased region" description="Basic residues" evidence="7">
    <location>
        <begin position="139"/>
        <end position="148"/>
    </location>
</feature>
<dbReference type="OMA" id="PTMVNAH"/>
<dbReference type="PROSITE" id="PS51504">
    <property type="entry name" value="H15"/>
    <property type="match status" value="1"/>
</dbReference>
<dbReference type="PRINTS" id="PR00624">
    <property type="entry name" value="HISTONEH5"/>
</dbReference>
<evidence type="ECO:0000256" key="5">
    <source>
        <dbReference type="ARBA" id="ARBA00023242"/>
    </source>
</evidence>
<dbReference type="InterPro" id="IPR036388">
    <property type="entry name" value="WH-like_DNA-bd_sf"/>
</dbReference>
<dbReference type="EnsemblMetazoa" id="G34589.4">
    <property type="protein sequence ID" value="G34589.4:cds"/>
    <property type="gene ID" value="G34589"/>
</dbReference>
<proteinExistence type="inferred from homology"/>
<dbReference type="GO" id="GO:0006334">
    <property type="term" value="P:nucleosome assembly"/>
    <property type="evidence" value="ECO:0007669"/>
    <property type="project" value="InterPro"/>
</dbReference>
<dbReference type="Pfam" id="PF00538">
    <property type="entry name" value="Linker_histone"/>
    <property type="match status" value="1"/>
</dbReference>
<dbReference type="PANTHER" id="PTHR11467:SF36">
    <property type="entry name" value="HISTONE 24-RELATED"/>
    <property type="match status" value="1"/>
</dbReference>
<comment type="subcellular location">
    <subcellularLocation>
        <location evidence="2">Chromosome</location>
    </subcellularLocation>
    <subcellularLocation>
        <location evidence="1 6">Nucleus</location>
    </subcellularLocation>
</comment>
<keyword evidence="3 6" id="KW-0158">Chromosome</keyword>
<evidence type="ECO:0000256" key="1">
    <source>
        <dbReference type="ARBA" id="ARBA00004123"/>
    </source>
</evidence>
<evidence type="ECO:0000313" key="10">
    <source>
        <dbReference type="Proteomes" id="UP000005408"/>
    </source>
</evidence>
<comment type="similarity">
    <text evidence="6">Belongs to the histone H1/H5 family.</text>
</comment>
<dbReference type="SMART" id="SM00526">
    <property type="entry name" value="H15"/>
    <property type="match status" value="1"/>
</dbReference>
<organism evidence="9 10">
    <name type="scientific">Magallana gigas</name>
    <name type="common">Pacific oyster</name>
    <name type="synonym">Crassostrea gigas</name>
    <dbReference type="NCBI Taxonomy" id="29159"/>
    <lineage>
        <taxon>Eukaryota</taxon>
        <taxon>Metazoa</taxon>
        <taxon>Spiralia</taxon>
        <taxon>Lophotrochozoa</taxon>
        <taxon>Mollusca</taxon>
        <taxon>Bivalvia</taxon>
        <taxon>Autobranchia</taxon>
        <taxon>Pteriomorphia</taxon>
        <taxon>Ostreida</taxon>
        <taxon>Ostreoidea</taxon>
        <taxon>Ostreidae</taxon>
        <taxon>Magallana</taxon>
    </lineage>
</organism>
<evidence type="ECO:0000256" key="2">
    <source>
        <dbReference type="ARBA" id="ARBA00004286"/>
    </source>
</evidence>
<keyword evidence="10" id="KW-1185">Reference proteome</keyword>
<evidence type="ECO:0000256" key="7">
    <source>
        <dbReference type="SAM" id="MobiDB-lite"/>
    </source>
</evidence>
<evidence type="ECO:0000256" key="6">
    <source>
        <dbReference type="RuleBase" id="RU003894"/>
    </source>
</evidence>
<dbReference type="GO" id="GO:0045910">
    <property type="term" value="P:negative regulation of DNA recombination"/>
    <property type="evidence" value="ECO:0007669"/>
    <property type="project" value="TreeGrafter"/>
</dbReference>
<keyword evidence="4 6" id="KW-0238">DNA-binding</keyword>
<reference evidence="9" key="1">
    <citation type="submission" date="2022-08" db="UniProtKB">
        <authorList>
            <consortium name="EnsemblMetazoa"/>
        </authorList>
    </citation>
    <scope>IDENTIFICATION</scope>
    <source>
        <strain evidence="9">05x7-T-G4-1.051#20</strain>
    </source>
</reference>
<protein>
    <recommendedName>
        <fullName evidence="8">H15 domain-containing protein</fullName>
    </recommendedName>
</protein>
<keyword evidence="5 6" id="KW-0539">Nucleus</keyword>
<feature type="domain" description="H15" evidence="8">
    <location>
        <begin position="43"/>
        <end position="118"/>
    </location>
</feature>
<evidence type="ECO:0000256" key="4">
    <source>
        <dbReference type="ARBA" id="ARBA00023125"/>
    </source>
</evidence>
<dbReference type="GO" id="GO:0030527">
    <property type="term" value="F:structural constituent of chromatin"/>
    <property type="evidence" value="ECO:0007669"/>
    <property type="project" value="InterPro"/>
</dbReference>
<dbReference type="GO" id="GO:0030261">
    <property type="term" value="P:chromosome condensation"/>
    <property type="evidence" value="ECO:0007669"/>
    <property type="project" value="TreeGrafter"/>
</dbReference>
<evidence type="ECO:0000256" key="3">
    <source>
        <dbReference type="ARBA" id="ARBA00022454"/>
    </source>
</evidence>
<dbReference type="FunFam" id="1.10.10.10:FF:000140">
    <property type="entry name" value="Histone H1.0"/>
    <property type="match status" value="1"/>
</dbReference>
<feature type="compositionally biased region" description="Basic residues" evidence="7">
    <location>
        <begin position="27"/>
        <end position="38"/>
    </location>
</feature>
<dbReference type="SUPFAM" id="SSF46785">
    <property type="entry name" value="Winged helix' DNA-binding domain"/>
    <property type="match status" value="1"/>
</dbReference>
<sequence>MSDAEVETPVEQPEAAEKDEKATKPAKSPKKKAAKAKNKTPLNHPHYRDMIKDALTNLKERGGSSRQAILKYIVKNFKVEDEKSANNHLKMALRAGVKNGSLKQSKGTGASGSFRLGESKPPSKPKAKKEKAAKPKAEKKAKKKPKVKAKAEKKPKEKAEKKAKSPKKAAAKKASKPKKKSPKKAAAKK</sequence>
<evidence type="ECO:0000313" key="9">
    <source>
        <dbReference type="EnsemblMetazoa" id="G34589.4:cds"/>
    </source>
</evidence>
<dbReference type="InterPro" id="IPR005819">
    <property type="entry name" value="H1/H5"/>
</dbReference>
<evidence type="ECO:0000259" key="8">
    <source>
        <dbReference type="PROSITE" id="PS51504"/>
    </source>
</evidence>
<name>A0A8W8MJ95_MAGGI</name>
<dbReference type="AlphaFoldDB" id="A0A8W8MJ95"/>
<dbReference type="Proteomes" id="UP000005408">
    <property type="component" value="Unassembled WGS sequence"/>
</dbReference>
<feature type="region of interest" description="Disordered" evidence="7">
    <location>
        <begin position="1"/>
        <end position="48"/>
    </location>
</feature>
<dbReference type="PANTHER" id="PTHR11467">
    <property type="entry name" value="HISTONE H1"/>
    <property type="match status" value="1"/>
</dbReference>